<dbReference type="EMBL" id="ML993583">
    <property type="protein sequence ID" value="KAF2171349.1"/>
    <property type="molecule type" value="Genomic_DNA"/>
</dbReference>
<sequence length="1377" mass="156315">MHANTGGRRCDGMPAATVAPSGLPMPSSAPNSTDLAQLAADVYHISEALSATAQDVPSPLSELLQEFRSLQRALEQNHTLTQFTGRQPPPLGAVHEILRQSLDCVDKQRAVSSQSRPPHARRDSGRTVEVAWSRIDHDSIRARLAHTVLTLRNLNFVTILIAGFVDFHTSSERTQLHASLADTTRTTPDDRELAALLDGFARVGYLHHRLTASNQNRAGHTEHTRQILKVEEQNRDLLRRLLAYTKLQSHPLARLSIASLISRCSMEHQGSIISIGSLAARRATDVTSGFGASFIHCPVTIELEGHPSASAQGFRLADGILRWLGADGHVVFEHRLQERSRRIPWRYTTLHKPLTVSFTAYDSVGSKTICYRRHHQDHVDQSPDYVFVHETPYELFQTTLRDRAFLKEFEVKSIKTKNADKTEHSVVKFWGPRETSPATVTIPVTFVGNQVRHQEIPLKWMSCAKIPSSKEVRLDLKQTKRRASSGAHTSMSSSTAHGSKRPGIMQRMGTVISRHGTSSTSTEVSLPGDLAPPKWVDAFPYFMLDFVDDAARDSFMDFFDKQQRGTTPVRVPSRTSVPSLDIGSPWLSDTHSPFPGSTPTTMNSGSMTTAPTTANFSSSPTGMTSVDVASEISLGPAYADTLRPQEADDEPLSPGSTDPGPVFSWHDFLRRGGPKPLARSFDTISDHLDSPYYETLQKNRENVRIMRIEPGSGHAVCCNLEVHNLHELPPYEALSYCWGKAVATAQISSGNLKGFPVSEHLLYAIRRLRHESRPRYIWVDAICINQADVHERNHQIQMMRRIYTLAVRTIIWIGEFDPGKKSCPRSEGDDKTLCTLPDHTTSVEHDDVARDLPKNVQQLKEKDRSGSTELWFRRLWCVQEFHFSQDFPSVYIGRHAVRWDHFSSMFKPPNDPLALFRGLGQFNASETTANHLLFELLYMTGKHRCSDPRDRIFALLGMARDAAAGIQPDYRKSVIRVIEEACVRLINESDSVDVLLDERVSRNIWGAERFQNVVPSWIPDLTRLQTREAIRSPDMYSAGPGVAEVQLVEDKDSSDDEFDRPRILRLRAVLFDRISKRTTESDIPKYEHSPNECLIYNSLKHRGHIIQKILDVLQYRFEDVPPEHQHLEILDQTPRFGRLFLDYLFEGKRSVKQELEDRNNGPQRNVGMSYEHQEAEDLAYCRHERSSEDEDYVKKRWRTKRSRMNEIYVPEQVDEAYNSDNDSFRQDFEMARDLENLYAYARRSKRWYYLTVGNIDAPMRKDVLKAPNKDEVMMLKTQFYSQARDLEFHDYAPKHRERDFFKTSAGFVGLGPSSLEVNDEIVIPLGSSRPLILRKCQGVLGSYYTLVGDAVLPGLMSGKWTKVELEKKNSAEWYRIK</sequence>
<feature type="region of interest" description="Disordered" evidence="1">
    <location>
        <begin position="477"/>
        <end position="504"/>
    </location>
</feature>
<feature type="domain" description="Heterokaryon incompatibility" evidence="2">
    <location>
        <begin position="731"/>
        <end position="880"/>
    </location>
</feature>
<feature type="compositionally biased region" description="Low complexity" evidence="1">
    <location>
        <begin position="484"/>
        <end position="497"/>
    </location>
</feature>
<dbReference type="PANTHER" id="PTHR24148">
    <property type="entry name" value="ANKYRIN REPEAT DOMAIN-CONTAINING PROTEIN 39 HOMOLOG-RELATED"/>
    <property type="match status" value="1"/>
</dbReference>
<organism evidence="3 4">
    <name type="scientific">Zasmidium cellare ATCC 36951</name>
    <dbReference type="NCBI Taxonomy" id="1080233"/>
    <lineage>
        <taxon>Eukaryota</taxon>
        <taxon>Fungi</taxon>
        <taxon>Dikarya</taxon>
        <taxon>Ascomycota</taxon>
        <taxon>Pezizomycotina</taxon>
        <taxon>Dothideomycetes</taxon>
        <taxon>Dothideomycetidae</taxon>
        <taxon>Mycosphaerellales</taxon>
        <taxon>Mycosphaerellaceae</taxon>
        <taxon>Zasmidium</taxon>
    </lineage>
</organism>
<protein>
    <recommendedName>
        <fullName evidence="2">Heterokaryon incompatibility domain-containing protein</fullName>
    </recommendedName>
</protein>
<evidence type="ECO:0000259" key="2">
    <source>
        <dbReference type="Pfam" id="PF06985"/>
    </source>
</evidence>
<evidence type="ECO:0000313" key="4">
    <source>
        <dbReference type="Proteomes" id="UP000799537"/>
    </source>
</evidence>
<dbReference type="PANTHER" id="PTHR24148:SF64">
    <property type="entry name" value="HETEROKARYON INCOMPATIBILITY DOMAIN-CONTAINING PROTEIN"/>
    <property type="match status" value="1"/>
</dbReference>
<feature type="region of interest" description="Disordered" evidence="1">
    <location>
        <begin position="1"/>
        <end position="32"/>
    </location>
</feature>
<dbReference type="InterPro" id="IPR010730">
    <property type="entry name" value="HET"/>
</dbReference>
<accession>A0A6A6CZV3</accession>
<name>A0A6A6CZV3_ZASCE</name>
<dbReference type="Proteomes" id="UP000799537">
    <property type="component" value="Unassembled WGS sequence"/>
</dbReference>
<gene>
    <name evidence="3" type="ORF">M409DRAFT_50802</name>
</gene>
<reference evidence="3" key="1">
    <citation type="journal article" date="2020" name="Stud. Mycol.">
        <title>101 Dothideomycetes genomes: a test case for predicting lifestyles and emergence of pathogens.</title>
        <authorList>
            <person name="Haridas S."/>
            <person name="Albert R."/>
            <person name="Binder M."/>
            <person name="Bloem J."/>
            <person name="Labutti K."/>
            <person name="Salamov A."/>
            <person name="Andreopoulos B."/>
            <person name="Baker S."/>
            <person name="Barry K."/>
            <person name="Bills G."/>
            <person name="Bluhm B."/>
            <person name="Cannon C."/>
            <person name="Castanera R."/>
            <person name="Culley D."/>
            <person name="Daum C."/>
            <person name="Ezra D."/>
            <person name="Gonzalez J."/>
            <person name="Henrissat B."/>
            <person name="Kuo A."/>
            <person name="Liang C."/>
            <person name="Lipzen A."/>
            <person name="Lutzoni F."/>
            <person name="Magnuson J."/>
            <person name="Mondo S."/>
            <person name="Nolan M."/>
            <person name="Ohm R."/>
            <person name="Pangilinan J."/>
            <person name="Park H.-J."/>
            <person name="Ramirez L."/>
            <person name="Alfaro M."/>
            <person name="Sun H."/>
            <person name="Tritt A."/>
            <person name="Yoshinaga Y."/>
            <person name="Zwiers L.-H."/>
            <person name="Turgeon B."/>
            <person name="Goodwin S."/>
            <person name="Spatafora J."/>
            <person name="Crous P."/>
            <person name="Grigoriev I."/>
        </authorList>
    </citation>
    <scope>NUCLEOTIDE SEQUENCE</scope>
    <source>
        <strain evidence="3">ATCC 36951</strain>
    </source>
</reference>
<proteinExistence type="predicted"/>
<dbReference type="OrthoDB" id="2157530at2759"/>
<evidence type="ECO:0000313" key="3">
    <source>
        <dbReference type="EMBL" id="KAF2171349.1"/>
    </source>
</evidence>
<keyword evidence="4" id="KW-1185">Reference proteome</keyword>
<feature type="compositionally biased region" description="Polar residues" evidence="1">
    <location>
        <begin position="587"/>
        <end position="622"/>
    </location>
</feature>
<feature type="region of interest" description="Disordered" evidence="1">
    <location>
        <begin position="565"/>
        <end position="622"/>
    </location>
</feature>
<dbReference type="InterPro" id="IPR052895">
    <property type="entry name" value="HetReg/Transcr_Mod"/>
</dbReference>
<dbReference type="GeneID" id="54564906"/>
<dbReference type="Pfam" id="PF06985">
    <property type="entry name" value="HET"/>
    <property type="match status" value="1"/>
</dbReference>
<evidence type="ECO:0000256" key="1">
    <source>
        <dbReference type="SAM" id="MobiDB-lite"/>
    </source>
</evidence>
<dbReference type="RefSeq" id="XP_033672238.1">
    <property type="nucleotide sequence ID" value="XM_033811634.1"/>
</dbReference>